<evidence type="ECO:0000313" key="2">
    <source>
        <dbReference type="EMBL" id="MBB6104858.1"/>
    </source>
</evidence>
<organism evidence="2 3">
    <name type="scientific">Paraburkholderia bannensis</name>
    <dbReference type="NCBI Taxonomy" id="765414"/>
    <lineage>
        <taxon>Bacteria</taxon>
        <taxon>Pseudomonadati</taxon>
        <taxon>Pseudomonadota</taxon>
        <taxon>Betaproteobacteria</taxon>
        <taxon>Burkholderiales</taxon>
        <taxon>Burkholderiaceae</taxon>
        <taxon>Paraburkholderia</taxon>
    </lineage>
</organism>
<sequence length="286" mass="30373">MVPQGPPDERPVSEADIQAYTDGSLPSDRVARVRRYLARRPGEWHRILFYRRLNAQMRRSFGEAALTGVASEMASMRPALLPRSRALRRGLTAFMAALALAGAALAWLAISEPSVQALNNAAVMALMEAGGGNAPGSGTSGTSGTSGASDTVADALAPGAHAAGPAPFDLSAVGLRFVASGTIELGPFARAQRWTYLNAEGEPVVLLATRAWFERDAPQWSARRVGGLRLIGWIGHGERWVLAGNARTHGLMRAADAATLQMEREPQNIAQTGSNVDTRGDAQPRQ</sequence>
<name>A0A7W9U0P5_9BURK</name>
<keyword evidence="3" id="KW-1185">Reference proteome</keyword>
<feature type="compositionally biased region" description="Polar residues" evidence="1">
    <location>
        <begin position="268"/>
        <end position="277"/>
    </location>
</feature>
<dbReference type="EMBL" id="JACHBW010000014">
    <property type="protein sequence ID" value="MBB6104858.1"/>
    <property type="molecule type" value="Genomic_DNA"/>
</dbReference>
<evidence type="ECO:0000256" key="1">
    <source>
        <dbReference type="SAM" id="MobiDB-lite"/>
    </source>
</evidence>
<accession>A0A7W9U0P5</accession>
<dbReference type="Proteomes" id="UP000571554">
    <property type="component" value="Unassembled WGS sequence"/>
</dbReference>
<feature type="region of interest" description="Disordered" evidence="1">
    <location>
        <begin position="263"/>
        <end position="286"/>
    </location>
</feature>
<gene>
    <name evidence="2" type="ORF">F4827_004723</name>
</gene>
<dbReference type="RefSeq" id="WP_183727463.1">
    <property type="nucleotide sequence ID" value="NZ_JACHBW010000014.1"/>
</dbReference>
<evidence type="ECO:0000313" key="3">
    <source>
        <dbReference type="Proteomes" id="UP000571554"/>
    </source>
</evidence>
<comment type="caution">
    <text evidence="2">The sequence shown here is derived from an EMBL/GenBank/DDBJ whole genome shotgun (WGS) entry which is preliminary data.</text>
</comment>
<dbReference type="AlphaFoldDB" id="A0A7W9U0P5"/>
<proteinExistence type="predicted"/>
<protein>
    <submittedName>
        <fullName evidence="2">Anti-sigma factor RsiW</fullName>
    </submittedName>
</protein>
<reference evidence="2 3" key="1">
    <citation type="submission" date="2020-08" db="EMBL/GenBank/DDBJ databases">
        <title>Above-ground endophytic microbial communities from plants in different locations in the United States.</title>
        <authorList>
            <person name="Frank C."/>
        </authorList>
    </citation>
    <scope>NUCLEOTIDE SEQUENCE [LARGE SCALE GENOMIC DNA]</scope>
    <source>
        <strain evidence="2 3">WP4_2_2</strain>
    </source>
</reference>